<dbReference type="eggNOG" id="COG2207">
    <property type="taxonomic scope" value="Bacteria"/>
</dbReference>
<proteinExistence type="predicted"/>
<keyword evidence="1" id="KW-0805">Transcription regulation</keyword>
<protein>
    <recommendedName>
        <fullName evidence="4">HTH araC/xylS-type domain-containing protein</fullName>
    </recommendedName>
</protein>
<evidence type="ECO:0000256" key="1">
    <source>
        <dbReference type="ARBA" id="ARBA00023015"/>
    </source>
</evidence>
<keyword evidence="6" id="KW-1185">Reference proteome</keyword>
<dbReference type="InterPro" id="IPR009057">
    <property type="entry name" value="Homeodomain-like_sf"/>
</dbReference>
<dbReference type="SMART" id="SM00342">
    <property type="entry name" value="HTH_ARAC"/>
    <property type="match status" value="1"/>
</dbReference>
<dbReference type="InterPro" id="IPR018060">
    <property type="entry name" value="HTH_AraC"/>
</dbReference>
<dbReference type="STRING" id="1231336.L248_2017"/>
<dbReference type="InterPro" id="IPR011051">
    <property type="entry name" value="RmlC_Cupin_sf"/>
</dbReference>
<dbReference type="Gene3D" id="2.60.120.10">
    <property type="entry name" value="Jelly Rolls"/>
    <property type="match status" value="1"/>
</dbReference>
<dbReference type="AlphaFoldDB" id="U4TM48"/>
<name>U4TM48_9LACO</name>
<evidence type="ECO:0000259" key="4">
    <source>
        <dbReference type="PROSITE" id="PS01124"/>
    </source>
</evidence>
<evidence type="ECO:0000256" key="2">
    <source>
        <dbReference type="ARBA" id="ARBA00023125"/>
    </source>
</evidence>
<keyword evidence="3" id="KW-0804">Transcription</keyword>
<dbReference type="PANTHER" id="PTHR43280:SF28">
    <property type="entry name" value="HTH-TYPE TRANSCRIPTIONAL ACTIVATOR RHAS"/>
    <property type="match status" value="1"/>
</dbReference>
<dbReference type="Proteomes" id="UP000030647">
    <property type="component" value="Unassembled WGS sequence"/>
</dbReference>
<dbReference type="PRINTS" id="PR00032">
    <property type="entry name" value="HTHARAC"/>
</dbReference>
<dbReference type="PANTHER" id="PTHR43280">
    <property type="entry name" value="ARAC-FAMILY TRANSCRIPTIONAL REGULATOR"/>
    <property type="match status" value="1"/>
</dbReference>
<dbReference type="SUPFAM" id="SSF51182">
    <property type="entry name" value="RmlC-like cupins"/>
    <property type="match status" value="1"/>
</dbReference>
<feature type="domain" description="HTH araC/xylS-type" evidence="4">
    <location>
        <begin position="258"/>
        <end position="355"/>
    </location>
</feature>
<dbReference type="OrthoDB" id="9799319at2"/>
<dbReference type="SUPFAM" id="SSF46689">
    <property type="entry name" value="Homeodomain-like"/>
    <property type="match status" value="1"/>
</dbReference>
<dbReference type="RefSeq" id="WP_022528884.1">
    <property type="nucleotide sequence ID" value="NZ_KI271584.1"/>
</dbReference>
<dbReference type="InterPro" id="IPR020449">
    <property type="entry name" value="Tscrpt_reg_AraC-type_HTH"/>
</dbReference>
<dbReference type="PROSITE" id="PS01124">
    <property type="entry name" value="HTH_ARAC_FAMILY_2"/>
    <property type="match status" value="1"/>
</dbReference>
<gene>
    <name evidence="5" type="ORF">L248_2017</name>
</gene>
<dbReference type="InterPro" id="IPR014710">
    <property type="entry name" value="RmlC-like_jellyroll"/>
</dbReference>
<evidence type="ECO:0000313" key="5">
    <source>
        <dbReference type="EMBL" id="ERL65941.1"/>
    </source>
</evidence>
<dbReference type="GO" id="GO:0043565">
    <property type="term" value="F:sequence-specific DNA binding"/>
    <property type="evidence" value="ECO:0007669"/>
    <property type="project" value="InterPro"/>
</dbReference>
<dbReference type="Pfam" id="PF12833">
    <property type="entry name" value="HTH_18"/>
    <property type="match status" value="1"/>
</dbReference>
<dbReference type="HOGENOM" id="CLU_000445_88_0_9"/>
<dbReference type="Gene3D" id="1.10.10.60">
    <property type="entry name" value="Homeodomain-like"/>
    <property type="match status" value="2"/>
</dbReference>
<keyword evidence="2" id="KW-0238">DNA-binding</keyword>
<reference evidence="6" key="1">
    <citation type="journal article" date="2013" name="Genome Announc.">
        <title>Whole-Genome Sequencing of Lactobacillus shenzhenensis Strain LY-73T.</title>
        <authorList>
            <person name="Lin Z."/>
            <person name="Liu Z."/>
            <person name="Yang R."/>
            <person name="Zou Y."/>
            <person name="Wan D."/>
            <person name="Chen J."/>
            <person name="Guo M."/>
            <person name="Zhao J."/>
            <person name="Fang C."/>
            <person name="Yang R."/>
            <person name="Liu F."/>
        </authorList>
    </citation>
    <scope>NUCLEOTIDE SEQUENCE [LARGE SCALE GENOMIC DNA]</scope>
    <source>
        <strain evidence="6">LY-73</strain>
    </source>
</reference>
<dbReference type="GO" id="GO:0003700">
    <property type="term" value="F:DNA-binding transcription factor activity"/>
    <property type="evidence" value="ECO:0007669"/>
    <property type="project" value="InterPro"/>
</dbReference>
<organism evidence="5 6">
    <name type="scientific">Schleiferilactobacillus shenzhenensis LY-73</name>
    <dbReference type="NCBI Taxonomy" id="1231336"/>
    <lineage>
        <taxon>Bacteria</taxon>
        <taxon>Bacillati</taxon>
        <taxon>Bacillota</taxon>
        <taxon>Bacilli</taxon>
        <taxon>Lactobacillales</taxon>
        <taxon>Lactobacillaceae</taxon>
        <taxon>Schleiferilactobacillus</taxon>
    </lineage>
</organism>
<evidence type="ECO:0000256" key="3">
    <source>
        <dbReference type="ARBA" id="ARBA00023163"/>
    </source>
</evidence>
<evidence type="ECO:0000313" key="6">
    <source>
        <dbReference type="Proteomes" id="UP000030647"/>
    </source>
</evidence>
<sequence>MNRTQLVTQLLHDTPAEKVYRTLYQHLPYTPGPAFPLVRSWNEFVSAYTKKAGTGEAVPKQPPTPIAAHFSEAEFFPATGTSQSEIIAFKHLRYTPAFIHSMQFVKLAYILAGHCLFYLNGQTRTIHQGSLLIIGPNIDQAFFVNDAQTIVINIIMRRSTFEAAFSPLLMASNTISDFFWQMLYGQHFSDILLFPATADVEIQDAVLHLYDETQADPPRAGRAIIMNSYVLLLFGQLVRRHLDAVAVLTGSQRQQKLPAILQYIHAHQADIKLPAVAARFNLSDGYLSRYIKEATGVSFSALLQQLRLREAAQLLATTRLSIEAIVAQVGYGDVSHFYRIFRARYGVTPGQYRVVHKGTQMR</sequence>
<accession>U4TM48</accession>
<dbReference type="EMBL" id="KI271584">
    <property type="protein sequence ID" value="ERL65941.1"/>
    <property type="molecule type" value="Genomic_DNA"/>
</dbReference>